<gene>
    <name evidence="2" type="primary">limA</name>
</gene>
<accession>A0A0G3ICV8</accession>
<evidence type="ECO:0000313" key="2">
    <source>
        <dbReference type="EMBL" id="AKK23713.1"/>
    </source>
</evidence>
<dbReference type="Gene3D" id="3.10.450.50">
    <property type="match status" value="1"/>
</dbReference>
<dbReference type="GO" id="GO:0016787">
    <property type="term" value="F:hydrolase activity"/>
    <property type="evidence" value="ECO:0007669"/>
    <property type="project" value="UniProtKB-KW"/>
</dbReference>
<dbReference type="SUPFAM" id="SSF54427">
    <property type="entry name" value="NTF2-like"/>
    <property type="match status" value="1"/>
</dbReference>
<dbReference type="InterPro" id="IPR032710">
    <property type="entry name" value="NTF2-like_dom_sf"/>
</dbReference>
<dbReference type="AlphaFoldDB" id="A0A0G3ICV8"/>
<dbReference type="EMBL" id="KP765711">
    <property type="protein sequence ID" value="AKK23713.1"/>
    <property type="molecule type" value="Genomic_DNA"/>
</dbReference>
<dbReference type="Pfam" id="PF12680">
    <property type="entry name" value="SnoaL_2"/>
    <property type="match status" value="1"/>
</dbReference>
<evidence type="ECO:0000259" key="1">
    <source>
        <dbReference type="Pfam" id="PF12680"/>
    </source>
</evidence>
<keyword evidence="2" id="KW-0378">Hydrolase</keyword>
<protein>
    <submittedName>
        <fullName evidence="2">Limonene-1,2-epoxide hydrolase</fullName>
    </submittedName>
</protein>
<feature type="domain" description="SnoaL-like" evidence="1">
    <location>
        <begin position="7"/>
        <end position="106"/>
    </location>
</feature>
<sequence>MTPIETVTAFIAHWNSGDMEAMYDLCAEDVVWHNIPMEPIAGKPAMRAAVEGFMANVSQCDWQVHAIAANGATVLTERTDGFTFTNGRRATIRVMGTFECDAERRIIAWRDYFDMLEFQREFAGA</sequence>
<proteinExistence type="predicted"/>
<dbReference type="InterPro" id="IPR037401">
    <property type="entry name" value="SnoaL-like"/>
</dbReference>
<dbReference type="SMR" id="A0A0G3ICV8"/>
<name>A0A0G3ICV8_9ZZZZ</name>
<reference evidence="2" key="1">
    <citation type="journal article" date="2015" name="FEBS J.">
        <title>Discovery and characterization of thermophilic limonene-1,2-epoxide hydrolases from hot spring metagenomic libraries.</title>
        <authorList>
            <person name="Ferrandi E.E."/>
            <person name="Sayer C."/>
            <person name="Isupov M.N."/>
            <person name="Annovazzi C."/>
            <person name="Marchesi C."/>
            <person name="Iacobone G."/>
            <person name="Peng X."/>
            <person name="Bonch-Osmolovskaya E."/>
            <person name="Wohlgemuth R."/>
            <person name="Littlechild J.A."/>
            <person name="Monti D."/>
        </authorList>
    </citation>
    <scope>NUCLEOTIDE SEQUENCE</scope>
</reference>
<organism evidence="2">
    <name type="scientific">uncultured organism</name>
    <dbReference type="NCBI Taxonomy" id="155900"/>
    <lineage>
        <taxon>unclassified sequences</taxon>
        <taxon>environmental samples</taxon>
    </lineage>
</organism>
<dbReference type="BRENDA" id="3.3.2.8">
    <property type="organism ID" value="13851"/>
</dbReference>